<feature type="compositionally biased region" description="Polar residues" evidence="1">
    <location>
        <begin position="75"/>
        <end position="84"/>
    </location>
</feature>
<dbReference type="EMBL" id="VJMH01007384">
    <property type="protein sequence ID" value="KAF0683668.1"/>
    <property type="molecule type" value="Genomic_DNA"/>
</dbReference>
<feature type="region of interest" description="Disordered" evidence="1">
    <location>
        <begin position="61"/>
        <end position="92"/>
    </location>
</feature>
<evidence type="ECO:0000313" key="4">
    <source>
        <dbReference type="Proteomes" id="UP000332933"/>
    </source>
</evidence>
<dbReference type="AlphaFoldDB" id="A0A485LQ34"/>
<evidence type="ECO:0000313" key="3">
    <source>
        <dbReference type="EMBL" id="VFU00923.1"/>
    </source>
</evidence>
<organism evidence="3 4">
    <name type="scientific">Aphanomyces stellatus</name>
    <dbReference type="NCBI Taxonomy" id="120398"/>
    <lineage>
        <taxon>Eukaryota</taxon>
        <taxon>Sar</taxon>
        <taxon>Stramenopiles</taxon>
        <taxon>Oomycota</taxon>
        <taxon>Saprolegniomycetes</taxon>
        <taxon>Saprolegniales</taxon>
        <taxon>Verrucalvaceae</taxon>
        <taxon>Aphanomyces</taxon>
    </lineage>
</organism>
<evidence type="ECO:0000313" key="2">
    <source>
        <dbReference type="EMBL" id="KAF0683668.1"/>
    </source>
</evidence>
<reference evidence="2" key="2">
    <citation type="submission" date="2019-06" db="EMBL/GenBank/DDBJ databases">
        <title>Genomics analysis of Aphanomyces spp. identifies a new class of oomycete effector associated with host adaptation.</title>
        <authorList>
            <person name="Gaulin E."/>
        </authorList>
    </citation>
    <scope>NUCLEOTIDE SEQUENCE</scope>
    <source>
        <strain evidence="2">CBS 578.67</strain>
    </source>
</reference>
<accession>A0A485LQ34</accession>
<dbReference type="PANTHER" id="PTHR31827:SF1">
    <property type="entry name" value="EMB|CAB89363.1"/>
    <property type="match status" value="1"/>
</dbReference>
<gene>
    <name evidence="3" type="primary">Aste57867_24283</name>
    <name evidence="2" type="ORF">As57867_024208</name>
    <name evidence="3" type="ORF">ASTE57867_24283</name>
</gene>
<dbReference type="Proteomes" id="UP000332933">
    <property type="component" value="Unassembled WGS sequence"/>
</dbReference>
<name>A0A485LQ34_9STRA</name>
<dbReference type="PANTHER" id="PTHR31827">
    <property type="entry name" value="EMB|CAB89363.1"/>
    <property type="match status" value="1"/>
</dbReference>
<protein>
    <submittedName>
        <fullName evidence="3">Aste57867_24283 protein</fullName>
    </submittedName>
</protein>
<proteinExistence type="predicted"/>
<dbReference type="EMBL" id="CAADRA010007410">
    <property type="protein sequence ID" value="VFU00923.1"/>
    <property type="molecule type" value="Genomic_DNA"/>
</dbReference>
<keyword evidence="4" id="KW-1185">Reference proteome</keyword>
<reference evidence="3 4" key="1">
    <citation type="submission" date="2019-03" db="EMBL/GenBank/DDBJ databases">
        <authorList>
            <person name="Gaulin E."/>
            <person name="Dumas B."/>
        </authorList>
    </citation>
    <scope>NUCLEOTIDE SEQUENCE [LARGE SCALE GENOMIC DNA]</scope>
    <source>
        <strain evidence="3">CBS 568.67</strain>
    </source>
</reference>
<sequence>MFHTFLTPMAFGGLDLIDDDIELIDTDVEIMDIEIDGSIVIDWDYLDEICPTRIPGSASVSPFTTTQPRVRVPTLSPSSKTPQVHSLPPLPHSRLQNKAMQAKKKSSKKAAKPCTIPDCPNKARTRGVCKAYGGAKRCPVSGCNTCTVGGLFCIKHNGGKRCLHPGTWWWGALHSRWLLTKQPGWWSLHGSWGGKRCTVASCSKTAQYLGRCSKHALERIDDGDDDDDEHNKYSV</sequence>
<evidence type="ECO:0000256" key="1">
    <source>
        <dbReference type="SAM" id="MobiDB-lite"/>
    </source>
</evidence>